<dbReference type="OrthoDB" id="9815506at2"/>
<keyword evidence="8 9" id="KW-0012">Acyltransferase</keyword>
<dbReference type="SUPFAM" id="SSF53901">
    <property type="entry name" value="Thiolase-like"/>
    <property type="match status" value="1"/>
</dbReference>
<dbReference type="Proteomes" id="UP000265614">
    <property type="component" value="Unassembled WGS sequence"/>
</dbReference>
<dbReference type="Pfam" id="PF08545">
    <property type="entry name" value="ACP_syn_III"/>
    <property type="match status" value="1"/>
</dbReference>
<evidence type="ECO:0000256" key="1">
    <source>
        <dbReference type="ARBA" id="ARBA00008642"/>
    </source>
</evidence>
<dbReference type="GO" id="GO:0033818">
    <property type="term" value="F:beta-ketoacyl-acyl-carrier-protein synthase III activity"/>
    <property type="evidence" value="ECO:0007669"/>
    <property type="project" value="UniProtKB-UniRule"/>
</dbReference>
<dbReference type="InterPro" id="IPR016039">
    <property type="entry name" value="Thiolase-like"/>
</dbReference>
<comment type="catalytic activity">
    <reaction evidence="9">
        <text>malonyl-[ACP] + acetyl-CoA + H(+) = 3-oxobutanoyl-[ACP] + CO2 + CoA</text>
        <dbReference type="Rhea" id="RHEA:12080"/>
        <dbReference type="Rhea" id="RHEA-COMP:9623"/>
        <dbReference type="Rhea" id="RHEA-COMP:9625"/>
        <dbReference type="ChEBI" id="CHEBI:15378"/>
        <dbReference type="ChEBI" id="CHEBI:16526"/>
        <dbReference type="ChEBI" id="CHEBI:57287"/>
        <dbReference type="ChEBI" id="CHEBI:57288"/>
        <dbReference type="ChEBI" id="CHEBI:78449"/>
        <dbReference type="ChEBI" id="CHEBI:78450"/>
        <dbReference type="EC" id="2.3.1.180"/>
    </reaction>
</comment>
<dbReference type="GO" id="GO:0004315">
    <property type="term" value="F:3-oxoacyl-[acyl-carrier-protein] synthase activity"/>
    <property type="evidence" value="ECO:0007669"/>
    <property type="project" value="InterPro"/>
</dbReference>
<dbReference type="EMBL" id="QZEZ01000002">
    <property type="protein sequence ID" value="RJK96990.1"/>
    <property type="molecule type" value="Genomic_DNA"/>
</dbReference>
<keyword evidence="4 9" id="KW-0808">Transferase</keyword>
<dbReference type="Pfam" id="PF08541">
    <property type="entry name" value="ACP_syn_III_C"/>
    <property type="match status" value="1"/>
</dbReference>
<evidence type="ECO:0000256" key="7">
    <source>
        <dbReference type="ARBA" id="ARBA00023160"/>
    </source>
</evidence>
<evidence type="ECO:0000256" key="2">
    <source>
        <dbReference type="ARBA" id="ARBA00022490"/>
    </source>
</evidence>
<keyword evidence="13" id="KW-1185">Reference proteome</keyword>
<organism evidence="12 13">
    <name type="scientific">Vallicoccus soli</name>
    <dbReference type="NCBI Taxonomy" id="2339232"/>
    <lineage>
        <taxon>Bacteria</taxon>
        <taxon>Bacillati</taxon>
        <taxon>Actinomycetota</taxon>
        <taxon>Actinomycetes</taxon>
        <taxon>Motilibacterales</taxon>
        <taxon>Vallicoccaceae</taxon>
        <taxon>Vallicoccus</taxon>
    </lineage>
</organism>
<keyword evidence="2 9" id="KW-0963">Cytoplasm</keyword>
<dbReference type="InterPro" id="IPR004655">
    <property type="entry name" value="FabH"/>
</dbReference>
<comment type="pathway">
    <text evidence="9">Lipid metabolism; fatty acid biosynthesis.</text>
</comment>
<keyword evidence="6 9" id="KW-0443">Lipid metabolism</keyword>
<gene>
    <name evidence="9" type="primary">fabH</name>
    <name evidence="12" type="ORF">D5H78_07055</name>
</gene>
<dbReference type="Gene3D" id="3.40.47.10">
    <property type="match status" value="2"/>
</dbReference>
<evidence type="ECO:0000259" key="10">
    <source>
        <dbReference type="Pfam" id="PF08541"/>
    </source>
</evidence>
<feature type="active site" evidence="9">
    <location>
        <position position="298"/>
    </location>
</feature>
<dbReference type="UniPathway" id="UPA00094"/>
<dbReference type="GO" id="GO:0006633">
    <property type="term" value="P:fatty acid biosynthetic process"/>
    <property type="evidence" value="ECO:0007669"/>
    <property type="project" value="UniProtKB-UniRule"/>
</dbReference>
<feature type="region of interest" description="ACP-binding" evidence="9">
    <location>
        <begin position="268"/>
        <end position="272"/>
    </location>
</feature>
<dbReference type="EC" id="2.3.1.180" evidence="9"/>
<dbReference type="InterPro" id="IPR013747">
    <property type="entry name" value="ACP_syn_III_C"/>
</dbReference>
<dbReference type="GO" id="GO:0005737">
    <property type="term" value="C:cytoplasm"/>
    <property type="evidence" value="ECO:0007669"/>
    <property type="project" value="UniProtKB-SubCell"/>
</dbReference>
<reference evidence="12 13" key="1">
    <citation type="submission" date="2018-09" db="EMBL/GenBank/DDBJ databases">
        <title>YIM 75000 draft genome.</title>
        <authorList>
            <person name="Tang S."/>
            <person name="Feng Y."/>
        </authorList>
    </citation>
    <scope>NUCLEOTIDE SEQUENCE [LARGE SCALE GENOMIC DNA]</scope>
    <source>
        <strain evidence="12 13">YIM 75000</strain>
    </source>
</reference>
<keyword evidence="5 9" id="KW-0276">Fatty acid metabolism</keyword>
<comment type="function">
    <text evidence="9">Catalyzes the condensation reaction of fatty acid synthesis by the addition to an acyl acceptor of two carbons from malonyl-ACP. Catalyzes the first condensation reaction which initiates fatty acid synthesis and may therefore play a role in governing the total rate of fatty acid production. Possesses both acetoacetyl-ACP synthase and acetyl transacylase activities. Its substrate specificity determines the biosynthesis of branched-chain and/or straight-chain of fatty acids.</text>
</comment>
<feature type="domain" description="Beta-ketoacyl-[acyl-carrier-protein] synthase III N-terminal" evidence="11">
    <location>
        <begin position="118"/>
        <end position="194"/>
    </location>
</feature>
<evidence type="ECO:0000256" key="8">
    <source>
        <dbReference type="ARBA" id="ARBA00023315"/>
    </source>
</evidence>
<keyword evidence="3 9" id="KW-0444">Lipid biosynthesis</keyword>
<evidence type="ECO:0000313" key="13">
    <source>
        <dbReference type="Proteomes" id="UP000265614"/>
    </source>
</evidence>
<comment type="subunit">
    <text evidence="9">Homodimer.</text>
</comment>
<comment type="caution">
    <text evidence="12">The sequence shown here is derived from an EMBL/GenBank/DDBJ whole genome shotgun (WGS) entry which is preliminary data.</text>
</comment>
<evidence type="ECO:0000313" key="12">
    <source>
        <dbReference type="EMBL" id="RJK96990.1"/>
    </source>
</evidence>
<dbReference type="PANTHER" id="PTHR34069">
    <property type="entry name" value="3-OXOACYL-[ACYL-CARRIER-PROTEIN] SYNTHASE 3"/>
    <property type="match status" value="1"/>
</dbReference>
<comment type="similarity">
    <text evidence="1 9">Belongs to the thiolase-like superfamily. FabH family.</text>
</comment>
<dbReference type="RefSeq" id="WP_119949706.1">
    <property type="nucleotide sequence ID" value="NZ_QZEZ01000002.1"/>
</dbReference>
<feature type="active site" evidence="9">
    <location>
        <position position="267"/>
    </location>
</feature>
<evidence type="ECO:0000256" key="6">
    <source>
        <dbReference type="ARBA" id="ARBA00023098"/>
    </source>
</evidence>
<dbReference type="NCBIfam" id="TIGR00747">
    <property type="entry name" value="fabH"/>
    <property type="match status" value="1"/>
</dbReference>
<feature type="active site" evidence="9">
    <location>
        <position position="123"/>
    </location>
</feature>
<comment type="domain">
    <text evidence="9">The last Arg residue of the ACP-binding site is essential for the weak association between ACP/AcpP and FabH.</text>
</comment>
<dbReference type="NCBIfam" id="NF006829">
    <property type="entry name" value="PRK09352.1"/>
    <property type="match status" value="1"/>
</dbReference>
<evidence type="ECO:0000259" key="11">
    <source>
        <dbReference type="Pfam" id="PF08545"/>
    </source>
</evidence>
<dbReference type="PANTHER" id="PTHR34069:SF2">
    <property type="entry name" value="BETA-KETOACYL-[ACYL-CARRIER-PROTEIN] SYNTHASE III"/>
    <property type="match status" value="1"/>
</dbReference>
<evidence type="ECO:0000256" key="3">
    <source>
        <dbReference type="ARBA" id="ARBA00022516"/>
    </source>
</evidence>
<keyword evidence="7 9" id="KW-0275">Fatty acid biosynthesis</keyword>
<dbReference type="InterPro" id="IPR013751">
    <property type="entry name" value="ACP_syn_III_N"/>
</dbReference>
<accession>A0A3A3YZ23</accession>
<dbReference type="CDD" id="cd00830">
    <property type="entry name" value="KAS_III"/>
    <property type="match status" value="1"/>
</dbReference>
<proteinExistence type="inferred from homology"/>
<sequence>MSPAITPRAQRAGARITGIGGYRPSRVVDNDEICRWIDSSDAWIQERTGIRLRHFAAPDETVVDMALAASGKALAHAGIGPEQVDSVLLATITHPYQTPSAAAELADRLGTRGAGAVDLSAACAGFTYGVGMADDMVRSGSAEHVLVVGVEKMTDFIDKHDRGSSFIFADGAGAALVSPSDTPGIGPTVYGSDGSQKHVIAQPEPWTVLARQGVDIGDGAAEAAFPHIGMQGQPVFRWAVTEMPGVARRAVEAAGLRVEDVDVFVPHQANNRITDAILKKLGLPEDTVVARDVTTTGNTSGASIPLALDRLRERGEARSGDLALLLGFGAGLVYAGQVVVLP</sequence>
<feature type="domain" description="Beta-ketoacyl-[acyl-carrier-protein] synthase III C-terminal" evidence="10">
    <location>
        <begin position="252"/>
        <end position="339"/>
    </location>
</feature>
<comment type="subcellular location">
    <subcellularLocation>
        <location evidence="9">Cytoplasm</location>
    </subcellularLocation>
</comment>
<protein>
    <recommendedName>
        <fullName evidence="9">Beta-ketoacyl-[acyl-carrier-protein] synthase III</fullName>
        <shortName evidence="9">Beta-ketoacyl-ACP synthase III</shortName>
        <shortName evidence="9">KAS III</shortName>
        <ecNumber evidence="9">2.3.1.180</ecNumber>
    </recommendedName>
    <alternativeName>
        <fullName evidence="9">3-oxoacyl-[acyl-carrier-protein] synthase 3</fullName>
    </alternativeName>
    <alternativeName>
        <fullName evidence="9">3-oxoacyl-[acyl-carrier-protein] synthase III</fullName>
    </alternativeName>
</protein>
<dbReference type="AlphaFoldDB" id="A0A3A3YZ23"/>
<evidence type="ECO:0000256" key="5">
    <source>
        <dbReference type="ARBA" id="ARBA00022832"/>
    </source>
</evidence>
<dbReference type="GO" id="GO:0044550">
    <property type="term" value="P:secondary metabolite biosynthetic process"/>
    <property type="evidence" value="ECO:0007669"/>
    <property type="project" value="TreeGrafter"/>
</dbReference>
<evidence type="ECO:0000256" key="4">
    <source>
        <dbReference type="ARBA" id="ARBA00022679"/>
    </source>
</evidence>
<keyword evidence="9" id="KW-0511">Multifunctional enzyme</keyword>
<evidence type="ECO:0000256" key="9">
    <source>
        <dbReference type="HAMAP-Rule" id="MF_01815"/>
    </source>
</evidence>
<name>A0A3A3YZ23_9ACTN</name>
<dbReference type="HAMAP" id="MF_01815">
    <property type="entry name" value="FabH"/>
    <property type="match status" value="1"/>
</dbReference>